<dbReference type="GO" id="GO:0019432">
    <property type="term" value="P:triglyceride biosynthetic process"/>
    <property type="evidence" value="ECO:0007669"/>
    <property type="project" value="UniProtKB-UniPathway"/>
</dbReference>
<evidence type="ECO:0000256" key="10">
    <source>
        <dbReference type="ARBA" id="ARBA00048109"/>
    </source>
</evidence>
<evidence type="ECO:0000256" key="3">
    <source>
        <dbReference type="ARBA" id="ARBA00009587"/>
    </source>
</evidence>
<feature type="region of interest" description="Disordered" evidence="12">
    <location>
        <begin position="482"/>
        <end position="532"/>
    </location>
</feature>
<evidence type="ECO:0000259" key="14">
    <source>
        <dbReference type="Pfam" id="PF06974"/>
    </source>
</evidence>
<feature type="domain" description="O-acyltransferase WSD1-like N-terminal" evidence="13">
    <location>
        <begin position="6"/>
        <end position="287"/>
    </location>
</feature>
<keyword evidence="9 11" id="KW-0012">Acyltransferase</keyword>
<reference evidence="15" key="1">
    <citation type="submission" date="2021-01" db="EMBL/GenBank/DDBJ databases">
        <title>Whole genome shotgun sequence of Planotetraspora silvatica NBRC 100141.</title>
        <authorList>
            <person name="Komaki H."/>
            <person name="Tamura T."/>
        </authorList>
    </citation>
    <scope>NUCLEOTIDE SEQUENCE</scope>
    <source>
        <strain evidence="15">NBRC 100141</strain>
    </source>
</reference>
<sequence>MTMRQLTALDAQFLSVESSTTAAHVAGMAILDPSSAPSGTVTRQCLIGLLRERIHLAPPLRMRLAGLPFGLDRPYWIDDPDFDLDDHVHESALPAPGDDRQLAAHVAEIHARRLDRGRPLWELHLIHGLSGGRVAVYTKVHHCAIDGVSGSEILVSLLDPSPEPRLVEAPPEVTPVAEPGLLPMLAGAFARSITQPVETLRSIVRAAADLDTIPVVAALPGARLMAELTRRIAGDDRPLPELPPPAAPRTPFNGPISAERSFSYGSIPMSEVKTVARSFGMSANDVVMTLCSSALRRWLSAHDALPDRPLIAAVPVAVRTARGGEAIGNQISAMIAPLATHVACPKERLATVRSTMATAKRRFAMSRRTWLTDVCAMFPAAFSALATPALFRLAGMTGTGVNLIVSNVPGPRAPLYMCGARMLSYHPMSVVTDVTGGISVTCMSYDGRLDFGVVACPALVPDVWSIMGHLREAMDELLALAGEQEEPRTAETAETPEMPEMPGTPKTAKPAETSPEAAVPGQAPPVREKIPA</sequence>
<dbReference type="InterPro" id="IPR023213">
    <property type="entry name" value="CAT-like_dom_sf"/>
</dbReference>
<dbReference type="EMBL" id="BOOQ01000053">
    <property type="protein sequence ID" value="GII50595.1"/>
    <property type="molecule type" value="Genomic_DNA"/>
</dbReference>
<dbReference type="GO" id="GO:0005886">
    <property type="term" value="C:plasma membrane"/>
    <property type="evidence" value="ECO:0007669"/>
    <property type="project" value="TreeGrafter"/>
</dbReference>
<evidence type="ECO:0000313" key="15">
    <source>
        <dbReference type="EMBL" id="GII50595.1"/>
    </source>
</evidence>
<dbReference type="PANTHER" id="PTHR31650">
    <property type="entry name" value="O-ACYLTRANSFERASE (WSD1-LIKE) FAMILY PROTEIN"/>
    <property type="match status" value="1"/>
</dbReference>
<feature type="compositionally biased region" description="Low complexity" evidence="12">
    <location>
        <begin position="492"/>
        <end position="507"/>
    </location>
</feature>
<evidence type="ECO:0000256" key="5">
    <source>
        <dbReference type="ARBA" id="ARBA00022516"/>
    </source>
</evidence>
<organism evidence="15 16">
    <name type="scientific">Planotetraspora silvatica</name>
    <dbReference type="NCBI Taxonomy" id="234614"/>
    <lineage>
        <taxon>Bacteria</taxon>
        <taxon>Bacillati</taxon>
        <taxon>Actinomycetota</taxon>
        <taxon>Actinomycetes</taxon>
        <taxon>Streptosporangiales</taxon>
        <taxon>Streptosporangiaceae</taxon>
        <taxon>Planotetraspora</taxon>
    </lineage>
</organism>
<evidence type="ECO:0000256" key="6">
    <source>
        <dbReference type="ARBA" id="ARBA00022679"/>
    </source>
</evidence>
<keyword evidence="16" id="KW-1185">Reference proteome</keyword>
<dbReference type="AlphaFoldDB" id="A0A8J3V5W5"/>
<dbReference type="GO" id="GO:0006071">
    <property type="term" value="P:glycerol metabolic process"/>
    <property type="evidence" value="ECO:0007669"/>
    <property type="project" value="UniProtKB-KW"/>
</dbReference>
<dbReference type="GO" id="GO:0001666">
    <property type="term" value="P:response to hypoxia"/>
    <property type="evidence" value="ECO:0007669"/>
    <property type="project" value="TreeGrafter"/>
</dbReference>
<dbReference type="InterPro" id="IPR014292">
    <property type="entry name" value="Acyl_transf_WS/DGAT"/>
</dbReference>
<keyword evidence="5 11" id="KW-0444">Lipid biosynthesis</keyword>
<dbReference type="InterPro" id="IPR004255">
    <property type="entry name" value="O-acyltransferase_WSD1_N"/>
</dbReference>
<evidence type="ECO:0000256" key="2">
    <source>
        <dbReference type="ARBA" id="ARBA00005189"/>
    </source>
</evidence>
<dbReference type="GO" id="GO:0051701">
    <property type="term" value="P:biological process involved in interaction with host"/>
    <property type="evidence" value="ECO:0007669"/>
    <property type="project" value="TreeGrafter"/>
</dbReference>
<feature type="region of interest" description="Disordered" evidence="12">
    <location>
        <begin position="235"/>
        <end position="254"/>
    </location>
</feature>
<dbReference type="Proteomes" id="UP000644610">
    <property type="component" value="Unassembled WGS sequence"/>
</dbReference>
<evidence type="ECO:0000256" key="7">
    <source>
        <dbReference type="ARBA" id="ARBA00022798"/>
    </source>
</evidence>
<dbReference type="InterPro" id="IPR009721">
    <property type="entry name" value="O-acyltransferase_WSD1_C"/>
</dbReference>
<dbReference type="Pfam" id="PF03007">
    <property type="entry name" value="WS_DGAT_cat"/>
    <property type="match status" value="1"/>
</dbReference>
<dbReference type="GO" id="GO:0071731">
    <property type="term" value="P:response to nitric oxide"/>
    <property type="evidence" value="ECO:0007669"/>
    <property type="project" value="TreeGrafter"/>
</dbReference>
<feature type="domain" description="O-acyltransferase WSD1 C-terminal" evidence="14">
    <location>
        <begin position="328"/>
        <end position="477"/>
    </location>
</feature>
<evidence type="ECO:0000256" key="4">
    <source>
        <dbReference type="ARBA" id="ARBA00013244"/>
    </source>
</evidence>
<comment type="pathway">
    <text evidence="2">Lipid metabolism.</text>
</comment>
<keyword evidence="7 11" id="KW-0319">Glycerol metabolism</keyword>
<protein>
    <recommendedName>
        <fullName evidence="4 11">Diacylglycerol O-acyltransferase</fullName>
        <ecNumber evidence="4 11">2.3.1.20</ecNumber>
    </recommendedName>
</protein>
<keyword evidence="8 11" id="KW-0443">Lipid metabolism</keyword>
<accession>A0A8J3V5W5</accession>
<dbReference type="NCBIfam" id="TIGR02946">
    <property type="entry name" value="acyl_WS_DGAT"/>
    <property type="match status" value="1"/>
</dbReference>
<dbReference type="Gene3D" id="3.30.559.10">
    <property type="entry name" value="Chloramphenicol acetyltransferase-like domain"/>
    <property type="match status" value="1"/>
</dbReference>
<evidence type="ECO:0000256" key="1">
    <source>
        <dbReference type="ARBA" id="ARBA00004771"/>
    </source>
</evidence>
<dbReference type="GO" id="GO:0004144">
    <property type="term" value="F:diacylglycerol O-acyltransferase activity"/>
    <property type="evidence" value="ECO:0007669"/>
    <property type="project" value="UniProtKB-EC"/>
</dbReference>
<comment type="pathway">
    <text evidence="1 11">Glycerolipid metabolism; triacylglycerol biosynthesis.</text>
</comment>
<proteinExistence type="inferred from homology"/>
<evidence type="ECO:0000259" key="13">
    <source>
        <dbReference type="Pfam" id="PF03007"/>
    </source>
</evidence>
<keyword evidence="6 11" id="KW-0808">Transferase</keyword>
<gene>
    <name evidence="15" type="ORF">Psi02_70190</name>
</gene>
<evidence type="ECO:0000256" key="11">
    <source>
        <dbReference type="RuleBase" id="RU361241"/>
    </source>
</evidence>
<evidence type="ECO:0000256" key="12">
    <source>
        <dbReference type="SAM" id="MobiDB-lite"/>
    </source>
</evidence>
<dbReference type="SUPFAM" id="SSF52777">
    <property type="entry name" value="CoA-dependent acyltransferases"/>
    <property type="match status" value="1"/>
</dbReference>
<dbReference type="InterPro" id="IPR045034">
    <property type="entry name" value="O-acyltransferase_WSD1-like"/>
</dbReference>
<evidence type="ECO:0000256" key="8">
    <source>
        <dbReference type="ARBA" id="ARBA00023098"/>
    </source>
</evidence>
<dbReference type="UniPathway" id="UPA00282"/>
<comment type="similarity">
    <text evidence="3 11">Belongs to the long-chain O-acyltransferase family.</text>
</comment>
<evidence type="ECO:0000313" key="16">
    <source>
        <dbReference type="Proteomes" id="UP000644610"/>
    </source>
</evidence>
<dbReference type="EC" id="2.3.1.20" evidence="4 11"/>
<dbReference type="Pfam" id="PF06974">
    <property type="entry name" value="WS_DGAT_C"/>
    <property type="match status" value="1"/>
</dbReference>
<comment type="catalytic activity">
    <reaction evidence="10 11">
        <text>an acyl-CoA + a 1,2-diacyl-sn-glycerol = a triacyl-sn-glycerol + CoA</text>
        <dbReference type="Rhea" id="RHEA:10868"/>
        <dbReference type="ChEBI" id="CHEBI:17815"/>
        <dbReference type="ChEBI" id="CHEBI:57287"/>
        <dbReference type="ChEBI" id="CHEBI:58342"/>
        <dbReference type="ChEBI" id="CHEBI:64615"/>
        <dbReference type="EC" id="2.3.1.20"/>
    </reaction>
</comment>
<dbReference type="RefSeq" id="WP_344053194.1">
    <property type="nucleotide sequence ID" value="NZ_BAAAKY010000029.1"/>
</dbReference>
<name>A0A8J3V5W5_9ACTN</name>
<dbReference type="PANTHER" id="PTHR31650:SF1">
    <property type="entry name" value="WAX ESTER SYNTHASE_DIACYLGLYCEROL ACYLTRANSFERASE 4-RELATED"/>
    <property type="match status" value="1"/>
</dbReference>
<evidence type="ECO:0000256" key="9">
    <source>
        <dbReference type="ARBA" id="ARBA00023315"/>
    </source>
</evidence>
<comment type="caution">
    <text evidence="15">The sequence shown here is derived from an EMBL/GenBank/DDBJ whole genome shotgun (WGS) entry which is preliminary data.</text>
</comment>